<dbReference type="SUPFAM" id="SSF52317">
    <property type="entry name" value="Class I glutamine amidotransferase-like"/>
    <property type="match status" value="1"/>
</dbReference>
<gene>
    <name evidence="1" type="ORF">SAMCFNEI73_Ch1797</name>
</gene>
<dbReference type="EMBL" id="CP013107">
    <property type="protein sequence ID" value="APG91089.1"/>
    <property type="molecule type" value="Genomic_DNA"/>
</dbReference>
<protein>
    <submittedName>
        <fullName evidence="1">ThiJ/PfpI family protein</fullName>
    </submittedName>
</protein>
<accession>A0A1L3LLW1</accession>
<dbReference type="KEGG" id="same:SAMCFNEI73_Ch1797"/>
<dbReference type="Proteomes" id="UP000182306">
    <property type="component" value="Chromosome"/>
</dbReference>
<evidence type="ECO:0000313" key="2">
    <source>
        <dbReference type="Proteomes" id="UP000182306"/>
    </source>
</evidence>
<name>A0A1L3LLW1_9HYPH</name>
<organism evidence="1 2">
    <name type="scientific">Sinorhizobium americanum</name>
    <dbReference type="NCBI Taxonomy" id="194963"/>
    <lineage>
        <taxon>Bacteria</taxon>
        <taxon>Pseudomonadati</taxon>
        <taxon>Pseudomonadota</taxon>
        <taxon>Alphaproteobacteria</taxon>
        <taxon>Hyphomicrobiales</taxon>
        <taxon>Rhizobiaceae</taxon>
        <taxon>Sinorhizobium/Ensifer group</taxon>
        <taxon>Sinorhizobium</taxon>
    </lineage>
</organism>
<dbReference type="STRING" id="194963.SAMCFNEI73_Ch1797"/>
<keyword evidence="2" id="KW-1185">Reference proteome</keyword>
<proteinExistence type="predicted"/>
<dbReference type="InterPro" id="IPR029062">
    <property type="entry name" value="Class_I_gatase-like"/>
</dbReference>
<dbReference type="AlphaFoldDB" id="A0A1L3LLW1"/>
<reference evidence="1 2" key="1">
    <citation type="submission" date="2015-10" db="EMBL/GenBank/DDBJ databases">
        <title>Genomic differences between typical nodule nitrogen-fixing rhizobial strains and those coming from bean seeds.</title>
        <authorList>
            <person name="Peralta H."/>
            <person name="Aguilar-Vera A."/>
            <person name="Diaz R."/>
            <person name="Mora Y."/>
            <person name="Martinez-Batallar G."/>
            <person name="Salazar E."/>
            <person name="Vargas-Lagunas C."/>
            <person name="Encarnacion S."/>
            <person name="Girard L."/>
            <person name="Mora J."/>
        </authorList>
    </citation>
    <scope>NUCLEOTIDE SEQUENCE [LARGE SCALE GENOMIC DNA]</scope>
    <source>
        <strain evidence="1 2">CFNEI 73</strain>
    </source>
</reference>
<sequence>MGMVMRYVTGFTNSEEEAVGLTHVVPFLVEGELISLGAVSSTIKDWACTQSSMTSSSPVRTRPHRVRQRRRFWLLLAR</sequence>
<evidence type="ECO:0000313" key="1">
    <source>
        <dbReference type="EMBL" id="APG91089.1"/>
    </source>
</evidence>